<evidence type="ECO:0000313" key="6">
    <source>
        <dbReference type="Proteomes" id="UP000070700"/>
    </source>
</evidence>
<dbReference type="EMBL" id="KQ947432">
    <property type="protein sequence ID" value="KUJ09255.1"/>
    <property type="molecule type" value="Genomic_DNA"/>
</dbReference>
<dbReference type="GeneID" id="28825798"/>
<evidence type="ECO:0000256" key="1">
    <source>
        <dbReference type="ARBA" id="ARBA00022603"/>
    </source>
</evidence>
<dbReference type="KEGG" id="psco:LY89DRAFT_690309"/>
<dbReference type="GO" id="GO:0008171">
    <property type="term" value="F:O-methyltransferase activity"/>
    <property type="evidence" value="ECO:0007669"/>
    <property type="project" value="InterPro"/>
</dbReference>
<gene>
    <name evidence="5" type="ORF">LY89DRAFT_690309</name>
</gene>
<accession>A0A132BA24</accession>
<name>A0A132BA24_MOLSC</name>
<dbReference type="PANTHER" id="PTHR10509">
    <property type="entry name" value="O-METHYLTRANSFERASE-RELATED"/>
    <property type="match status" value="1"/>
</dbReference>
<dbReference type="InParanoid" id="A0A132BA24"/>
<dbReference type="OrthoDB" id="10251242at2759"/>
<dbReference type="GO" id="GO:0032259">
    <property type="term" value="P:methylation"/>
    <property type="evidence" value="ECO:0007669"/>
    <property type="project" value="UniProtKB-KW"/>
</dbReference>
<keyword evidence="3" id="KW-0949">S-adenosyl-L-methionine</keyword>
<dbReference type="RefSeq" id="XP_018063610.1">
    <property type="nucleotide sequence ID" value="XM_018216072.1"/>
</dbReference>
<proteinExistence type="inferred from homology"/>
<dbReference type="PROSITE" id="PS51682">
    <property type="entry name" value="SAM_OMT_I"/>
    <property type="match status" value="1"/>
</dbReference>
<dbReference type="InterPro" id="IPR050362">
    <property type="entry name" value="Cation-dep_OMT"/>
</dbReference>
<dbReference type="InterPro" id="IPR029063">
    <property type="entry name" value="SAM-dependent_MTases_sf"/>
</dbReference>
<reference evidence="5 6" key="1">
    <citation type="submission" date="2015-10" db="EMBL/GenBank/DDBJ databases">
        <title>Full genome of DAOMC 229536 Phialocephala scopiformis, a fungal endophyte of spruce producing the potent anti-insectan compound rugulosin.</title>
        <authorList>
            <consortium name="DOE Joint Genome Institute"/>
            <person name="Walker A.K."/>
            <person name="Frasz S.L."/>
            <person name="Seifert K.A."/>
            <person name="Miller J.D."/>
            <person name="Mondo S.J."/>
            <person name="Labutti K."/>
            <person name="Lipzen A."/>
            <person name="Dockter R."/>
            <person name="Kennedy M."/>
            <person name="Grigoriev I.V."/>
            <person name="Spatafora J.W."/>
        </authorList>
    </citation>
    <scope>NUCLEOTIDE SEQUENCE [LARGE SCALE GENOMIC DNA]</scope>
    <source>
        <strain evidence="5 6">CBS 120377</strain>
    </source>
</reference>
<dbReference type="STRING" id="149040.A0A132BA24"/>
<dbReference type="GO" id="GO:0008757">
    <property type="term" value="F:S-adenosylmethionine-dependent methyltransferase activity"/>
    <property type="evidence" value="ECO:0007669"/>
    <property type="project" value="TreeGrafter"/>
</dbReference>
<protein>
    <submittedName>
        <fullName evidence="5">O-methyltransferas-like protein</fullName>
    </submittedName>
</protein>
<dbReference type="PANTHER" id="PTHR10509:SF14">
    <property type="entry name" value="CAFFEOYL-COA O-METHYLTRANSFERASE 3-RELATED"/>
    <property type="match status" value="1"/>
</dbReference>
<evidence type="ECO:0000256" key="2">
    <source>
        <dbReference type="ARBA" id="ARBA00022679"/>
    </source>
</evidence>
<dbReference type="InterPro" id="IPR002935">
    <property type="entry name" value="SAM_O-MeTrfase"/>
</dbReference>
<keyword evidence="2" id="KW-0808">Transferase</keyword>
<evidence type="ECO:0000256" key="3">
    <source>
        <dbReference type="ARBA" id="ARBA00022691"/>
    </source>
</evidence>
<organism evidence="5 6">
    <name type="scientific">Mollisia scopiformis</name>
    <name type="common">Conifer needle endophyte fungus</name>
    <name type="synonym">Phialocephala scopiformis</name>
    <dbReference type="NCBI Taxonomy" id="149040"/>
    <lineage>
        <taxon>Eukaryota</taxon>
        <taxon>Fungi</taxon>
        <taxon>Dikarya</taxon>
        <taxon>Ascomycota</taxon>
        <taxon>Pezizomycotina</taxon>
        <taxon>Leotiomycetes</taxon>
        <taxon>Helotiales</taxon>
        <taxon>Mollisiaceae</taxon>
        <taxon>Mollisia</taxon>
    </lineage>
</organism>
<evidence type="ECO:0000256" key="4">
    <source>
        <dbReference type="ARBA" id="ARBA00023453"/>
    </source>
</evidence>
<dbReference type="Gene3D" id="3.40.50.150">
    <property type="entry name" value="Vaccinia Virus protein VP39"/>
    <property type="match status" value="1"/>
</dbReference>
<keyword evidence="6" id="KW-1185">Reference proteome</keyword>
<comment type="similarity">
    <text evidence="4">Belongs to the class I-like SAM-binding methyltransferase superfamily. Cation-dependent O-methyltransferase family.</text>
</comment>
<dbReference type="Proteomes" id="UP000070700">
    <property type="component" value="Unassembled WGS sequence"/>
</dbReference>
<dbReference type="Pfam" id="PF01596">
    <property type="entry name" value="Methyltransf_3"/>
    <property type="match status" value="1"/>
</dbReference>
<dbReference type="CDD" id="cd02440">
    <property type="entry name" value="AdoMet_MTases"/>
    <property type="match status" value="1"/>
</dbReference>
<dbReference type="AlphaFoldDB" id="A0A132BA24"/>
<sequence length="249" mass="27839">MKEIYTALYPNEQVATNVGDYSFSHSTKLPKHITDHHAWGVETQERSNYMISPLQAQFQVWLAKAVGAKRVLEIGTFIGFSTMGWSEAVSTNGHVTALEFSPEYAQIAEEAFAKNSITNIEVIVGDARESIKKLSTTIPQPYDLIFIDADKTSYPTYLSQILEYSPPNSTSVRLLRQGGIIVADNILRRGLVADPSDANPQAAKERERTWRADDMDALHKFNDMMVESARLETFLMPMFDGLGCGRLVD</sequence>
<evidence type="ECO:0000313" key="5">
    <source>
        <dbReference type="EMBL" id="KUJ09255.1"/>
    </source>
</evidence>
<keyword evidence="1" id="KW-0489">Methyltransferase</keyword>
<dbReference type="SUPFAM" id="SSF53335">
    <property type="entry name" value="S-adenosyl-L-methionine-dependent methyltransferases"/>
    <property type="match status" value="1"/>
</dbReference>